<sequence length="654" mass="74410">MSNRSHRIMELALSSMENQANFNNSAQNPDVADPEDELQNINNEMITQNSSTYVVQSTGTMKMNFTRVHKTSSSPNTSEDGDFSSGSSDNYAPSSSRESSCSEQSFDSEAENLEPAQNGPDSPAKKGKKRIRNVENWIKVKAKTLKNSGKKYTSSAGKMVEAKKMRPPCSEKCILSCTKKIGEAFRIQLFTEYWELASLQRQRDFLSSCIEQLTVKYRRISSTEARKPNCAFYLLNNGQKVRVCKTFLINTLGIAERTIRTVIASKATGCGIAPADQRGKHSKHRRIDSEILNSIRDHINSIPRIESHYVRSDTSREFIDGGLSIAEMHRHYSEERALANKPTTTYDTYARIFNTEFNIGFFAPKKDQCDLCESYKNNPNNTEVQKAYEEHQEEKKLSRNEKDQDKSKAKNQDIVLAVYDLQAVLPVPMAQTSIFFYKSRLNCFNFTVTEIGNDKTFCFFWHEGLGHRGAAEIGTCVLLYLEELSKTKPGADVVFYSDNCGGQQKNKYVPTQQLLKFFIGMYLYAVEKFNINSITHKYLVRGHTQNEGDAVHSIIERSVKKAKKSGPIYVPDQYVSIIRNTKKKGNPLQVKELSFGDFFDLKALFEEMGINISKNTDRQDFKINDVKKNIDLISNISIGFKNEYLYLLPFKNIY</sequence>
<gene>
    <name evidence="3" type="ORF">PPYR_05398</name>
</gene>
<protein>
    <recommendedName>
        <fullName evidence="2">DUF7869 domain-containing protein</fullName>
    </recommendedName>
</protein>
<evidence type="ECO:0000259" key="2">
    <source>
        <dbReference type="Pfam" id="PF25273"/>
    </source>
</evidence>
<evidence type="ECO:0000313" key="4">
    <source>
        <dbReference type="Proteomes" id="UP000327044"/>
    </source>
</evidence>
<evidence type="ECO:0000256" key="1">
    <source>
        <dbReference type="SAM" id="MobiDB-lite"/>
    </source>
</evidence>
<dbReference type="InParanoid" id="A0A5N4AUN1"/>
<feature type="compositionally biased region" description="Low complexity" evidence="1">
    <location>
        <begin position="83"/>
        <end position="105"/>
    </location>
</feature>
<proteinExistence type="predicted"/>
<comment type="caution">
    <text evidence="3">The sequence shown here is derived from an EMBL/GenBank/DDBJ whole genome shotgun (WGS) entry which is preliminary data.</text>
</comment>
<organism evidence="3 4">
    <name type="scientific">Photinus pyralis</name>
    <name type="common">Common eastern firefly</name>
    <name type="synonym">Lampyris pyralis</name>
    <dbReference type="NCBI Taxonomy" id="7054"/>
    <lineage>
        <taxon>Eukaryota</taxon>
        <taxon>Metazoa</taxon>
        <taxon>Ecdysozoa</taxon>
        <taxon>Arthropoda</taxon>
        <taxon>Hexapoda</taxon>
        <taxon>Insecta</taxon>
        <taxon>Pterygota</taxon>
        <taxon>Neoptera</taxon>
        <taxon>Endopterygota</taxon>
        <taxon>Coleoptera</taxon>
        <taxon>Polyphaga</taxon>
        <taxon>Elateriformia</taxon>
        <taxon>Elateroidea</taxon>
        <taxon>Lampyridae</taxon>
        <taxon>Lampyrinae</taxon>
        <taxon>Photinus</taxon>
    </lineage>
</organism>
<feature type="domain" description="DUF7869" evidence="2">
    <location>
        <begin position="452"/>
        <end position="628"/>
    </location>
</feature>
<dbReference type="InterPro" id="IPR057191">
    <property type="entry name" value="DUF7869"/>
</dbReference>
<name>A0A5N4AUN1_PHOPY</name>
<dbReference type="EMBL" id="VVIM01000003">
    <property type="protein sequence ID" value="KAB0801044.1"/>
    <property type="molecule type" value="Genomic_DNA"/>
</dbReference>
<dbReference type="Proteomes" id="UP000327044">
    <property type="component" value="Unassembled WGS sequence"/>
</dbReference>
<reference evidence="3 4" key="1">
    <citation type="journal article" date="2018" name="Elife">
        <title>Firefly genomes illuminate parallel origins of bioluminescence in beetles.</title>
        <authorList>
            <person name="Fallon T.R."/>
            <person name="Lower S.E."/>
            <person name="Chang C.H."/>
            <person name="Bessho-Uehara M."/>
            <person name="Martin G.J."/>
            <person name="Bewick A.J."/>
            <person name="Behringer M."/>
            <person name="Debat H.J."/>
            <person name="Wong I."/>
            <person name="Day J.C."/>
            <person name="Suvorov A."/>
            <person name="Silva C.J."/>
            <person name="Stanger-Hall K.F."/>
            <person name="Hall D.W."/>
            <person name="Schmitz R.J."/>
            <person name="Nelson D.R."/>
            <person name="Lewis S.M."/>
            <person name="Shigenobu S."/>
            <person name="Bybee S.M."/>
            <person name="Larracuente A.M."/>
            <person name="Oba Y."/>
            <person name="Weng J.K."/>
        </authorList>
    </citation>
    <scope>NUCLEOTIDE SEQUENCE [LARGE SCALE GENOMIC DNA]</scope>
    <source>
        <strain evidence="3">1611_PpyrPB1</strain>
        <tissue evidence="3">Whole body</tissue>
    </source>
</reference>
<accession>A0A5N4AUN1</accession>
<evidence type="ECO:0000313" key="3">
    <source>
        <dbReference type="EMBL" id="KAB0801044.1"/>
    </source>
</evidence>
<dbReference type="AlphaFoldDB" id="A0A5N4AUN1"/>
<dbReference type="PANTHER" id="PTHR10773">
    <property type="entry name" value="DNA-DIRECTED RNA POLYMERASES I, II, AND III SUBUNIT RPABC2"/>
    <property type="match status" value="1"/>
</dbReference>
<dbReference type="Pfam" id="PF25273">
    <property type="entry name" value="DUF7869"/>
    <property type="match status" value="1"/>
</dbReference>
<feature type="region of interest" description="Disordered" evidence="1">
    <location>
        <begin position="67"/>
        <end position="130"/>
    </location>
</feature>
<dbReference type="PANTHER" id="PTHR10773:SF19">
    <property type="match status" value="1"/>
</dbReference>
<keyword evidence="4" id="KW-1185">Reference proteome</keyword>
<feature type="region of interest" description="Disordered" evidence="1">
    <location>
        <begin position="387"/>
        <end position="408"/>
    </location>
</feature>